<proteinExistence type="predicted"/>
<dbReference type="InterPro" id="IPR050834">
    <property type="entry name" value="Glycosyltransf_2"/>
</dbReference>
<gene>
    <name evidence="2" type="ORF">FYK34_14905</name>
</gene>
<evidence type="ECO:0000313" key="3">
    <source>
        <dbReference type="Proteomes" id="UP000322079"/>
    </source>
</evidence>
<accession>A0A5C1DJ41</accession>
<dbReference type="Pfam" id="PF00535">
    <property type="entry name" value="Glycos_transf_2"/>
    <property type="match status" value="1"/>
</dbReference>
<dbReference type="Proteomes" id="UP000322079">
    <property type="component" value="Chromosome"/>
</dbReference>
<organism evidence="2 3">
    <name type="scientific">Chromobacterium paludis</name>
    <dbReference type="NCBI Taxonomy" id="2605945"/>
    <lineage>
        <taxon>Bacteria</taxon>
        <taxon>Pseudomonadati</taxon>
        <taxon>Pseudomonadota</taxon>
        <taxon>Betaproteobacteria</taxon>
        <taxon>Neisseriales</taxon>
        <taxon>Chromobacteriaceae</taxon>
        <taxon>Chromobacterium</taxon>
    </lineage>
</organism>
<protein>
    <submittedName>
        <fullName evidence="2">Glycosyltransferase</fullName>
    </submittedName>
</protein>
<reference evidence="2 3" key="1">
    <citation type="submission" date="2019-08" db="EMBL/GenBank/DDBJ databases">
        <title>Chromobacterium paludis, a novel bacterium isolated from a Maryland marsh pond.</title>
        <authorList>
            <person name="Blackburn M.B."/>
            <person name="Gundersen-Rindal D.E."/>
        </authorList>
    </citation>
    <scope>NUCLEOTIDE SEQUENCE [LARGE SCALE GENOMIC DNA]</scope>
    <source>
        <strain evidence="3">IIBBL 257-1</strain>
    </source>
</reference>
<dbReference type="GO" id="GO:0016740">
    <property type="term" value="F:transferase activity"/>
    <property type="evidence" value="ECO:0007669"/>
    <property type="project" value="UniProtKB-KW"/>
</dbReference>
<evidence type="ECO:0000259" key="1">
    <source>
        <dbReference type="Pfam" id="PF00535"/>
    </source>
</evidence>
<evidence type="ECO:0000313" key="2">
    <source>
        <dbReference type="EMBL" id="QEL56756.1"/>
    </source>
</evidence>
<feature type="domain" description="Glycosyltransferase 2-like" evidence="1">
    <location>
        <begin position="10"/>
        <end position="114"/>
    </location>
</feature>
<dbReference type="SUPFAM" id="SSF53448">
    <property type="entry name" value="Nucleotide-diphospho-sugar transferases"/>
    <property type="match status" value="1"/>
</dbReference>
<keyword evidence="3" id="KW-1185">Reference proteome</keyword>
<dbReference type="EMBL" id="CP043473">
    <property type="protein sequence ID" value="QEL56756.1"/>
    <property type="molecule type" value="Genomic_DNA"/>
</dbReference>
<dbReference type="Gene3D" id="3.90.550.10">
    <property type="entry name" value="Spore Coat Polysaccharide Biosynthesis Protein SpsA, Chain A"/>
    <property type="match status" value="1"/>
</dbReference>
<keyword evidence="2" id="KW-0808">Transferase</keyword>
<dbReference type="InterPro" id="IPR001173">
    <property type="entry name" value="Glyco_trans_2-like"/>
</dbReference>
<name>A0A5C1DJ41_9NEIS</name>
<dbReference type="InterPro" id="IPR029044">
    <property type="entry name" value="Nucleotide-diphossugar_trans"/>
</dbReference>
<dbReference type="AlphaFoldDB" id="A0A5C1DJ41"/>
<dbReference type="PANTHER" id="PTHR43685">
    <property type="entry name" value="GLYCOSYLTRANSFERASE"/>
    <property type="match status" value="1"/>
</dbReference>
<dbReference type="PANTHER" id="PTHR43685:SF2">
    <property type="entry name" value="GLYCOSYLTRANSFERASE 2-LIKE DOMAIN-CONTAINING PROTEIN"/>
    <property type="match status" value="1"/>
</dbReference>
<sequence>MNLPRATMLLISYNQEHYIEQALEAAVAQDYANLEIVVSDDASTDSTFERIQTFCAGYVGPHRLIVNRNPRNLGIGANLSHAVGLASGELFFITAGDDISLPDRVSRVMQFWLARDRVPDLIACHLLDMDENGAMGQEIRIADLANYRSLDDWAARPPHVIGAAQAWTARLFHRFGGIPAGVVGEDMVMAFRAVGLGTAVTYPHPVIRYRRGGLTTQRKSMTVAAVIKGLTRKVRSSQIELQAMLDAARSLQASPRVEDFLLGRLRREQYIEAMFHGKHPVSDFLAFAGVDLGFRLRVAVYALCPGVLEPFFFLKRKKRKWKEK</sequence>
<dbReference type="RefSeq" id="WP_149297716.1">
    <property type="nucleotide sequence ID" value="NZ_CP043473.1"/>
</dbReference>
<dbReference type="KEGG" id="chrm:FYK34_14905"/>